<keyword evidence="2 10" id="KW-0690">Ribosome biogenesis</keyword>
<evidence type="ECO:0000256" key="1">
    <source>
        <dbReference type="ARBA" id="ARBA00022490"/>
    </source>
</evidence>
<evidence type="ECO:0000256" key="2">
    <source>
        <dbReference type="ARBA" id="ARBA00022517"/>
    </source>
</evidence>
<keyword evidence="8 10" id="KW-0694">RNA-binding</keyword>
<feature type="domain" description="CP-type G" evidence="12">
    <location>
        <begin position="104"/>
        <end position="260"/>
    </location>
</feature>
<comment type="subcellular location">
    <subcellularLocation>
        <location evidence="10">Cytoplasm</location>
    </subcellularLocation>
</comment>
<proteinExistence type="inferred from homology"/>
<keyword evidence="5 10" id="KW-0547">Nucleotide-binding</keyword>
<dbReference type="Proteomes" id="UP000660021">
    <property type="component" value="Unassembled WGS sequence"/>
</dbReference>
<keyword evidence="6 10" id="KW-0378">Hydrolase</keyword>
<evidence type="ECO:0000256" key="3">
    <source>
        <dbReference type="ARBA" id="ARBA00022723"/>
    </source>
</evidence>
<comment type="function">
    <text evidence="10">One of several proteins that assist in the late maturation steps of the functional core of the 30S ribosomal subunit. Helps release RbfA from mature subunits. May play a role in the assembly of ribosomal proteins into the subunit. Circularly permuted GTPase that catalyzes slow GTP hydrolysis, GTPase activity is stimulated by the 30S ribosomal subunit.</text>
</comment>
<evidence type="ECO:0000259" key="11">
    <source>
        <dbReference type="PROSITE" id="PS50936"/>
    </source>
</evidence>
<feature type="binding site" evidence="10">
    <location>
        <position position="286"/>
    </location>
    <ligand>
        <name>Zn(2+)</name>
        <dbReference type="ChEBI" id="CHEBI:29105"/>
    </ligand>
</feature>
<evidence type="ECO:0000256" key="10">
    <source>
        <dbReference type="HAMAP-Rule" id="MF_01820"/>
    </source>
</evidence>
<feature type="domain" description="EngC GTPase" evidence="11">
    <location>
        <begin position="112"/>
        <end position="258"/>
    </location>
</feature>
<dbReference type="InterPro" id="IPR004881">
    <property type="entry name" value="Ribosome_biogen_GTPase_RsgA"/>
</dbReference>
<comment type="similarity">
    <text evidence="10">Belongs to the TRAFAC class YlqF/YawG GTPase family. RsgA subfamily.</text>
</comment>
<dbReference type="SUPFAM" id="SSF52540">
    <property type="entry name" value="P-loop containing nucleoside triphosphate hydrolases"/>
    <property type="match status" value="1"/>
</dbReference>
<dbReference type="InterPro" id="IPR027417">
    <property type="entry name" value="P-loop_NTPase"/>
</dbReference>
<protein>
    <recommendedName>
        <fullName evidence="10">Small ribosomal subunit biogenesis GTPase RsgA</fullName>
        <ecNumber evidence="10">3.6.1.-</ecNumber>
    </recommendedName>
</protein>
<accession>A0ABR7HSD1</accession>
<evidence type="ECO:0000256" key="7">
    <source>
        <dbReference type="ARBA" id="ARBA00022833"/>
    </source>
</evidence>
<organism evidence="13 14">
    <name type="scientific">Pseudoflavonifractor hominis</name>
    <dbReference type="NCBI Taxonomy" id="2763059"/>
    <lineage>
        <taxon>Bacteria</taxon>
        <taxon>Bacillati</taxon>
        <taxon>Bacillota</taxon>
        <taxon>Clostridia</taxon>
        <taxon>Eubacteriales</taxon>
        <taxon>Oscillospiraceae</taxon>
        <taxon>Pseudoflavonifractor</taxon>
    </lineage>
</organism>
<evidence type="ECO:0000256" key="9">
    <source>
        <dbReference type="ARBA" id="ARBA00023134"/>
    </source>
</evidence>
<dbReference type="EMBL" id="JACOPR010000003">
    <property type="protein sequence ID" value="MBC5730424.1"/>
    <property type="molecule type" value="Genomic_DNA"/>
</dbReference>
<evidence type="ECO:0000256" key="8">
    <source>
        <dbReference type="ARBA" id="ARBA00022884"/>
    </source>
</evidence>
<comment type="subunit">
    <text evidence="10">Monomer. Associates with 30S ribosomal subunit, binds 16S rRNA.</text>
</comment>
<sequence length="368" mass="40870">MEVITLHQLKRYGVSERFLAEATLYPEETLARVVAQYRGKYKIVTEQAELLAEVSGKLRYETEELAQYPTVGDYVMVTVEGGLAVIHRVLRRRSLFVRRAVGVSGQAQPVASNVDVVFLCMSLNQNFSLNRMERYLSIAWDSGATPVIVLTKADLCEDIAQAVSQVEAISCFLDILTLSMFDEDIRDKFAPYFAKGQTCTFIGSSGVGKSTLINCLLGAQAISTQEIGKGDKGRHTTTGREMFPCPLGGVVIDTPGMREMGAESADLSHAFGEIEDLAQHCRFRDCTHTNEPGCAVLAAVEQGRLDQRRLDSYRKLEHESGYDGLSSKEVEVKKAERMFREVGGIKQARRFAKEHNQRKHGKFPGGEM</sequence>
<comment type="cofactor">
    <cofactor evidence="10">
        <name>Zn(2+)</name>
        <dbReference type="ChEBI" id="CHEBI:29105"/>
    </cofactor>
    <text evidence="10">Binds 1 zinc ion per subunit.</text>
</comment>
<dbReference type="Gene3D" id="1.10.40.50">
    <property type="entry name" value="Probable gtpase engc, domain 3"/>
    <property type="match status" value="1"/>
</dbReference>
<keyword evidence="4 10" id="KW-0699">rRNA-binding</keyword>
<dbReference type="InterPro" id="IPR030378">
    <property type="entry name" value="G_CP_dom"/>
</dbReference>
<dbReference type="NCBIfam" id="TIGR00157">
    <property type="entry name" value="ribosome small subunit-dependent GTPase A"/>
    <property type="match status" value="1"/>
</dbReference>
<gene>
    <name evidence="10 13" type="primary">rsgA</name>
    <name evidence="13" type="ORF">H8S34_06210</name>
</gene>
<dbReference type="PROSITE" id="PS51721">
    <property type="entry name" value="G_CP"/>
    <property type="match status" value="1"/>
</dbReference>
<dbReference type="Gene3D" id="3.40.50.300">
    <property type="entry name" value="P-loop containing nucleotide triphosphate hydrolases"/>
    <property type="match status" value="1"/>
</dbReference>
<evidence type="ECO:0000313" key="13">
    <source>
        <dbReference type="EMBL" id="MBC5730424.1"/>
    </source>
</evidence>
<keyword evidence="1 10" id="KW-0963">Cytoplasm</keyword>
<feature type="binding site" evidence="10">
    <location>
        <position position="281"/>
    </location>
    <ligand>
        <name>Zn(2+)</name>
        <dbReference type="ChEBI" id="CHEBI:29105"/>
    </ligand>
</feature>
<feature type="binding site" evidence="10">
    <location>
        <position position="294"/>
    </location>
    <ligand>
        <name>Zn(2+)</name>
        <dbReference type="ChEBI" id="CHEBI:29105"/>
    </ligand>
</feature>
<keyword evidence="14" id="KW-1185">Reference proteome</keyword>
<evidence type="ECO:0000313" key="14">
    <source>
        <dbReference type="Proteomes" id="UP000660021"/>
    </source>
</evidence>
<evidence type="ECO:0000256" key="5">
    <source>
        <dbReference type="ARBA" id="ARBA00022741"/>
    </source>
</evidence>
<evidence type="ECO:0000256" key="4">
    <source>
        <dbReference type="ARBA" id="ARBA00022730"/>
    </source>
</evidence>
<evidence type="ECO:0000256" key="6">
    <source>
        <dbReference type="ARBA" id="ARBA00022801"/>
    </source>
</evidence>
<dbReference type="CDD" id="cd01854">
    <property type="entry name" value="YjeQ_EngC"/>
    <property type="match status" value="1"/>
</dbReference>
<dbReference type="InterPro" id="IPR010914">
    <property type="entry name" value="RsgA_GTPase_dom"/>
</dbReference>
<dbReference type="PANTHER" id="PTHR32120:SF10">
    <property type="entry name" value="SMALL RIBOSOMAL SUBUNIT BIOGENESIS GTPASE RSGA"/>
    <property type="match status" value="1"/>
</dbReference>
<reference evidence="13 14" key="1">
    <citation type="submission" date="2020-08" db="EMBL/GenBank/DDBJ databases">
        <title>Genome public.</title>
        <authorList>
            <person name="Liu C."/>
            <person name="Sun Q."/>
        </authorList>
    </citation>
    <scope>NUCLEOTIDE SEQUENCE [LARGE SCALE GENOMIC DNA]</scope>
    <source>
        <strain evidence="13 14">New-38</strain>
    </source>
</reference>
<feature type="binding site" evidence="10">
    <location>
        <position position="288"/>
    </location>
    <ligand>
        <name>Zn(2+)</name>
        <dbReference type="ChEBI" id="CHEBI:29105"/>
    </ligand>
</feature>
<dbReference type="Pfam" id="PF03193">
    <property type="entry name" value="RsgA_GTPase"/>
    <property type="match status" value="1"/>
</dbReference>
<feature type="binding site" evidence="10">
    <location>
        <begin position="151"/>
        <end position="154"/>
    </location>
    <ligand>
        <name>GTP</name>
        <dbReference type="ChEBI" id="CHEBI:37565"/>
    </ligand>
</feature>
<keyword evidence="7 10" id="KW-0862">Zinc</keyword>
<dbReference type="PROSITE" id="PS50936">
    <property type="entry name" value="ENGC_GTPASE"/>
    <property type="match status" value="1"/>
</dbReference>
<keyword evidence="3 10" id="KW-0479">Metal-binding</keyword>
<dbReference type="HAMAP" id="MF_01820">
    <property type="entry name" value="GTPase_RsgA"/>
    <property type="match status" value="1"/>
</dbReference>
<name>A0ABR7HSD1_9FIRM</name>
<dbReference type="PANTHER" id="PTHR32120">
    <property type="entry name" value="SMALL RIBOSOMAL SUBUNIT BIOGENESIS GTPASE RSGA"/>
    <property type="match status" value="1"/>
</dbReference>
<dbReference type="EC" id="3.6.1.-" evidence="10"/>
<comment type="caution">
    <text evidence="13">The sequence shown here is derived from an EMBL/GenBank/DDBJ whole genome shotgun (WGS) entry which is preliminary data.</text>
</comment>
<evidence type="ECO:0000259" key="12">
    <source>
        <dbReference type="PROSITE" id="PS51721"/>
    </source>
</evidence>
<feature type="binding site" evidence="10">
    <location>
        <begin position="203"/>
        <end position="211"/>
    </location>
    <ligand>
        <name>GTP</name>
        <dbReference type="ChEBI" id="CHEBI:37565"/>
    </ligand>
</feature>
<keyword evidence="9 10" id="KW-0342">GTP-binding</keyword>